<evidence type="ECO:0000313" key="1">
    <source>
        <dbReference type="EMBL" id="QJA71743.1"/>
    </source>
</evidence>
<evidence type="ECO:0000313" key="2">
    <source>
        <dbReference type="EMBL" id="QJA88481.1"/>
    </source>
</evidence>
<reference evidence="2" key="1">
    <citation type="submission" date="2020-03" db="EMBL/GenBank/DDBJ databases">
        <title>The deep terrestrial virosphere.</title>
        <authorList>
            <person name="Holmfeldt K."/>
            <person name="Nilsson E."/>
            <person name="Simone D."/>
            <person name="Lopez-Fernandez M."/>
            <person name="Wu X."/>
            <person name="de Brujin I."/>
            <person name="Lundin D."/>
            <person name="Andersson A."/>
            <person name="Bertilsson S."/>
            <person name="Dopson M."/>
        </authorList>
    </citation>
    <scope>NUCLEOTIDE SEQUENCE</scope>
    <source>
        <strain evidence="1">MM415A03066</strain>
        <strain evidence="2">MM415B02756</strain>
    </source>
</reference>
<dbReference type="EMBL" id="MT142781">
    <property type="protein sequence ID" value="QJA88481.1"/>
    <property type="molecule type" value="Genomic_DNA"/>
</dbReference>
<sequence length="247" mass="24580">MAFTTPRTWVAGEVPTAVLLNAQIRDNNNELALHAHTGGSGSGSSALGGTIGLTHIDFRDAAAPAGAGGTITRLYSSGSQVGRVEPGGTAAIFSTAGHEHTLAAVGISSSANLGVVTAALRTPYYIGTFGSGSGYLGTISQARTIGGSGERAVVVYGAYAVMNCSTAVSGTFTVNINRDGTNLGSASLTIGTSASTGSGTSGMVTCTVVETGLASGSATWNASIKSGLVGDGYFYSRALVVQEIKES</sequence>
<proteinExistence type="predicted"/>
<protein>
    <submittedName>
        <fullName evidence="2">Uncharacterized protein</fullName>
    </submittedName>
</protein>
<dbReference type="EMBL" id="MT141896">
    <property type="protein sequence ID" value="QJA71743.1"/>
    <property type="molecule type" value="Genomic_DNA"/>
</dbReference>
<accession>A0A6M3L4L5</accession>
<name>A0A6M3L4L5_9ZZZZ</name>
<organism evidence="2">
    <name type="scientific">viral metagenome</name>
    <dbReference type="NCBI Taxonomy" id="1070528"/>
    <lineage>
        <taxon>unclassified sequences</taxon>
        <taxon>metagenomes</taxon>
        <taxon>organismal metagenomes</taxon>
    </lineage>
</organism>
<dbReference type="AlphaFoldDB" id="A0A6M3L4L5"/>
<gene>
    <name evidence="1" type="ORF">MM415A03066_0008</name>
    <name evidence="2" type="ORF">MM415B02756_0012</name>
</gene>